<evidence type="ECO:0000256" key="1">
    <source>
        <dbReference type="ARBA" id="ARBA00022723"/>
    </source>
</evidence>
<proteinExistence type="predicted"/>
<name>A0A2W4Y508_9CYAN</name>
<dbReference type="InterPro" id="IPR008007">
    <property type="entry name" value="Peptidase_M42"/>
</dbReference>
<dbReference type="PANTHER" id="PTHR32481:SF0">
    <property type="entry name" value="AMINOPEPTIDASE YPDE-RELATED"/>
    <property type="match status" value="1"/>
</dbReference>
<dbReference type="PANTHER" id="PTHR32481">
    <property type="entry name" value="AMINOPEPTIDASE"/>
    <property type="match status" value="1"/>
</dbReference>
<dbReference type="Pfam" id="PF05343">
    <property type="entry name" value="Peptidase_M42"/>
    <property type="match status" value="1"/>
</dbReference>
<evidence type="ECO:0000256" key="2">
    <source>
        <dbReference type="ARBA" id="ARBA00022801"/>
    </source>
</evidence>
<dbReference type="Proteomes" id="UP000249081">
    <property type="component" value="Unassembled WGS sequence"/>
</dbReference>
<accession>A0A2W4Y508</accession>
<reference evidence="3 4" key="2">
    <citation type="submission" date="2018-06" db="EMBL/GenBank/DDBJ databases">
        <title>Metagenomic assembly of (sub)arctic Cyanobacteria and their associated microbiome from non-axenic cultures.</title>
        <authorList>
            <person name="Baurain D."/>
        </authorList>
    </citation>
    <scope>NUCLEOTIDE SEQUENCE [LARGE SCALE GENOMIC DNA]</scope>
    <source>
        <strain evidence="3">ULC041bin1</strain>
    </source>
</reference>
<comment type="caution">
    <text evidence="3">The sequence shown here is derived from an EMBL/GenBank/DDBJ whole genome shotgun (WGS) entry which is preliminary data.</text>
</comment>
<dbReference type="EMBL" id="QBMN01000052">
    <property type="protein sequence ID" value="PZO42085.1"/>
    <property type="molecule type" value="Genomic_DNA"/>
</dbReference>
<evidence type="ECO:0000313" key="4">
    <source>
        <dbReference type="Proteomes" id="UP000249081"/>
    </source>
</evidence>
<dbReference type="GO" id="GO:0016787">
    <property type="term" value="F:hydrolase activity"/>
    <property type="evidence" value="ECO:0007669"/>
    <property type="project" value="UniProtKB-KW"/>
</dbReference>
<dbReference type="SUPFAM" id="SSF53187">
    <property type="entry name" value="Zn-dependent exopeptidases"/>
    <property type="match status" value="1"/>
</dbReference>
<keyword evidence="2" id="KW-0378">Hydrolase</keyword>
<gene>
    <name evidence="3" type="ORF">DCF17_09305</name>
</gene>
<dbReference type="InterPro" id="IPR051464">
    <property type="entry name" value="Peptidase_M42_aminopept"/>
</dbReference>
<sequence>MSPLNLVVDQLVGPVATAQAALAADPLPLEGLADFLEILQFLIREPSVVGSEDSFFRVLRRELDEVGAEVSYYHGVLVAQGRRPHDLMLSAHIDRHGLLCTGPNEFQYAAFIAGNQSELTGDSVSEQMLHTIENRFQGQRVQAHLPYTGTYIGQGVITNSYICPERRNLIFEVDGLDYLQPGTPVAFLDRLQFRDGYISAQLDNVISAAIIIFLFRYGFEGTALFTAQEESGRSWRYALSWFQRQRISTQRLVALDTSPYHSREAADEQLVTLRRKDASADFAAGITQELSDRCAQLHIPYSYKDDYIAAQNLTRPKHYSLGRTEMGRLTAATDGAVTGTTLQIPTTEYHTATETASLASVAAVIRLLQTYIE</sequence>
<dbReference type="GO" id="GO:0046872">
    <property type="term" value="F:metal ion binding"/>
    <property type="evidence" value="ECO:0007669"/>
    <property type="project" value="UniProtKB-KW"/>
</dbReference>
<protein>
    <submittedName>
        <fullName evidence="3">Peptidase M42</fullName>
    </submittedName>
</protein>
<reference evidence="4" key="1">
    <citation type="submission" date="2018-04" db="EMBL/GenBank/DDBJ databases">
        <authorList>
            <person name="Cornet L."/>
        </authorList>
    </citation>
    <scope>NUCLEOTIDE SEQUENCE [LARGE SCALE GENOMIC DNA]</scope>
</reference>
<evidence type="ECO:0000313" key="3">
    <source>
        <dbReference type="EMBL" id="PZO42085.1"/>
    </source>
</evidence>
<organism evidence="3 4">
    <name type="scientific">Shackletoniella antarctica</name>
    <dbReference type="NCBI Taxonomy" id="268115"/>
    <lineage>
        <taxon>Bacteria</taxon>
        <taxon>Bacillati</taxon>
        <taxon>Cyanobacteriota</taxon>
        <taxon>Cyanophyceae</taxon>
        <taxon>Oculatellales</taxon>
        <taxon>Oculatellaceae</taxon>
        <taxon>Shackletoniella</taxon>
    </lineage>
</organism>
<dbReference type="Gene3D" id="3.40.630.10">
    <property type="entry name" value="Zn peptidases"/>
    <property type="match status" value="1"/>
</dbReference>
<dbReference type="AlphaFoldDB" id="A0A2W4Y508"/>
<keyword evidence="1" id="KW-0479">Metal-binding</keyword>